<reference evidence="2" key="1">
    <citation type="submission" date="2014-09" db="EMBL/GenBank/DDBJ databases">
        <authorList>
            <person name="Magalhaes I.L.F."/>
            <person name="Oliveira U."/>
            <person name="Santos F.R."/>
            <person name="Vidigal T.H.D.A."/>
            <person name="Brescovit A.D."/>
            <person name="Santos A.J."/>
        </authorList>
    </citation>
    <scope>NUCLEOTIDE SEQUENCE</scope>
    <source>
        <tissue evidence="2">Shoot tissue taken approximately 20 cm above the soil surface</tissue>
    </source>
</reference>
<name>A0A0A9CSQ4_ARUDO</name>
<feature type="region of interest" description="Disordered" evidence="1">
    <location>
        <begin position="141"/>
        <end position="179"/>
    </location>
</feature>
<organism evidence="2">
    <name type="scientific">Arundo donax</name>
    <name type="common">Giant reed</name>
    <name type="synonym">Donax arundinaceus</name>
    <dbReference type="NCBI Taxonomy" id="35708"/>
    <lineage>
        <taxon>Eukaryota</taxon>
        <taxon>Viridiplantae</taxon>
        <taxon>Streptophyta</taxon>
        <taxon>Embryophyta</taxon>
        <taxon>Tracheophyta</taxon>
        <taxon>Spermatophyta</taxon>
        <taxon>Magnoliopsida</taxon>
        <taxon>Liliopsida</taxon>
        <taxon>Poales</taxon>
        <taxon>Poaceae</taxon>
        <taxon>PACMAD clade</taxon>
        <taxon>Arundinoideae</taxon>
        <taxon>Arundineae</taxon>
        <taxon>Arundo</taxon>
    </lineage>
</organism>
<proteinExistence type="predicted"/>
<feature type="region of interest" description="Disordered" evidence="1">
    <location>
        <begin position="19"/>
        <end position="57"/>
    </location>
</feature>
<evidence type="ECO:0000256" key="1">
    <source>
        <dbReference type="SAM" id="MobiDB-lite"/>
    </source>
</evidence>
<feature type="compositionally biased region" description="Basic and acidic residues" evidence="1">
    <location>
        <begin position="148"/>
        <end position="179"/>
    </location>
</feature>
<evidence type="ECO:0000313" key="2">
    <source>
        <dbReference type="EMBL" id="JAD76425.1"/>
    </source>
</evidence>
<feature type="compositionally biased region" description="Basic and acidic residues" evidence="1">
    <location>
        <begin position="30"/>
        <end position="46"/>
    </location>
</feature>
<accession>A0A0A9CSQ4</accession>
<reference evidence="2" key="2">
    <citation type="journal article" date="2015" name="Data Brief">
        <title>Shoot transcriptome of the giant reed, Arundo donax.</title>
        <authorList>
            <person name="Barrero R.A."/>
            <person name="Guerrero F.D."/>
            <person name="Moolhuijzen P."/>
            <person name="Goolsby J.A."/>
            <person name="Tidwell J."/>
            <person name="Bellgard S.E."/>
            <person name="Bellgard M.I."/>
        </authorList>
    </citation>
    <scope>NUCLEOTIDE SEQUENCE</scope>
    <source>
        <tissue evidence="2">Shoot tissue taken approximately 20 cm above the soil surface</tissue>
    </source>
</reference>
<sequence length="179" mass="19480">MISVLLHLANLVEGNVVISGHGSSEDEGERGEQGTKLEYDGARGSDDDAGEVGQTRERRRAGAGWHLCTSLSPIRPSSLWIRMLLLWIHPPPSFVDPTALICRGCCHSREGGVEDVEVEMKGTVEEVKAEDGAVVRAAVTRGSAQRGKRAERARMKSRSERTAGAEGAKEYLMNDRLAR</sequence>
<dbReference type="EMBL" id="GBRH01221470">
    <property type="protein sequence ID" value="JAD76425.1"/>
    <property type="molecule type" value="Transcribed_RNA"/>
</dbReference>
<dbReference type="AlphaFoldDB" id="A0A0A9CSQ4"/>
<protein>
    <submittedName>
        <fullName evidence="2">Uncharacterized protein</fullName>
    </submittedName>
</protein>